<dbReference type="Proteomes" id="UP000726136">
    <property type="component" value="Unassembled WGS sequence"/>
</dbReference>
<protein>
    <submittedName>
        <fullName evidence="1">Uncharacterized protein</fullName>
    </submittedName>
</protein>
<name>A0ABR9ZDX1_VIBAN</name>
<feature type="non-terminal residue" evidence="1">
    <location>
        <position position="123"/>
    </location>
</feature>
<evidence type="ECO:0000313" key="2">
    <source>
        <dbReference type="Proteomes" id="UP000726136"/>
    </source>
</evidence>
<keyword evidence="2" id="KW-1185">Reference proteome</keyword>
<evidence type="ECO:0000313" key="1">
    <source>
        <dbReference type="EMBL" id="MBF4376637.1"/>
    </source>
</evidence>
<proteinExistence type="predicted"/>
<gene>
    <name evidence="1" type="ORF">EAY46_27025</name>
</gene>
<sequence length="123" mass="13432">NSFPNWNSNENIGCSTTQSTSINTLNQVNLTSGCELTFLPSNNGYRIKNFQLNQNSKVILTSGDYWFESANFVQNSQLVIDGDVRIFILGNTEISGSQLNTASTGNLTIVAYGDISLNNQSIV</sequence>
<dbReference type="EMBL" id="RDPI01000975">
    <property type="protein sequence ID" value="MBF4376637.1"/>
    <property type="molecule type" value="Genomic_DNA"/>
</dbReference>
<accession>A0ABR9ZDX1</accession>
<organism evidence="1 2">
    <name type="scientific">Vibrio anguillarum</name>
    <name type="common">Listonella anguillarum</name>
    <dbReference type="NCBI Taxonomy" id="55601"/>
    <lineage>
        <taxon>Bacteria</taxon>
        <taxon>Pseudomonadati</taxon>
        <taxon>Pseudomonadota</taxon>
        <taxon>Gammaproteobacteria</taxon>
        <taxon>Vibrionales</taxon>
        <taxon>Vibrionaceae</taxon>
        <taxon>Vibrio</taxon>
    </lineage>
</organism>
<reference evidence="1 2" key="1">
    <citation type="journal article" date="2021" name="PeerJ">
        <title>Analysis of 44 Vibrio anguillarum genomes reveals high genetic diversity.</title>
        <authorList>
            <person name="Hansen M.J."/>
            <person name="Dalsgaard I."/>
        </authorList>
    </citation>
    <scope>NUCLEOTIDE SEQUENCE [LARGE SCALE GENOMIC DNA]</scope>
    <source>
        <strain evidence="1 2">040915-1/1B</strain>
    </source>
</reference>
<feature type="non-terminal residue" evidence="1">
    <location>
        <position position="1"/>
    </location>
</feature>
<comment type="caution">
    <text evidence="1">The sequence shown here is derived from an EMBL/GenBank/DDBJ whole genome shotgun (WGS) entry which is preliminary data.</text>
</comment>